<dbReference type="EMBL" id="BGPR01183255">
    <property type="protein sequence ID" value="GBM69134.1"/>
    <property type="molecule type" value="Genomic_DNA"/>
</dbReference>
<reference evidence="1 2" key="1">
    <citation type="journal article" date="2019" name="Sci. Rep.">
        <title>Orb-weaving spider Araneus ventricosus genome elucidates the spidroin gene catalogue.</title>
        <authorList>
            <person name="Kono N."/>
            <person name="Nakamura H."/>
            <person name="Ohtoshi R."/>
            <person name="Moran D.A.P."/>
            <person name="Shinohara A."/>
            <person name="Yoshida Y."/>
            <person name="Fujiwara M."/>
            <person name="Mori M."/>
            <person name="Tomita M."/>
            <person name="Arakawa K."/>
        </authorList>
    </citation>
    <scope>NUCLEOTIDE SEQUENCE [LARGE SCALE GENOMIC DNA]</scope>
</reference>
<dbReference type="PANTHER" id="PTHR36688">
    <property type="entry name" value="ENDO/EXONUCLEASE/PHOSPHATASE DOMAIN-CONTAINING PROTEIN"/>
    <property type="match status" value="1"/>
</dbReference>
<name>A0A4Y2HUI0_ARAVE</name>
<dbReference type="OrthoDB" id="6429725at2759"/>
<dbReference type="PANTHER" id="PTHR36688:SF1">
    <property type="entry name" value="ENDONUCLEASE_EXONUCLEASE_PHOSPHATASE DOMAIN-CONTAINING PROTEIN"/>
    <property type="match status" value="1"/>
</dbReference>
<protein>
    <recommendedName>
        <fullName evidence="3">Reverse transcriptase domain-containing protein</fullName>
    </recommendedName>
</protein>
<dbReference type="Proteomes" id="UP000499080">
    <property type="component" value="Unassembled WGS sequence"/>
</dbReference>
<dbReference type="AlphaFoldDB" id="A0A4Y2HUI0"/>
<keyword evidence="2" id="KW-1185">Reference proteome</keyword>
<sequence>MKYISSITSATSSAQLWKKVKAASGIYKEFSFPVMRRGTTLYSPPIEVANIIGQDFSRVSSADSYSPTFLVTKRRAKQVPLNFKTRKLLPYNCAFRMFELKKSSSEVKDTSPGPDGIRYSMIRHLDADSLANLLSFFNRIWKEQVYSSQWREAIVIPILKPEKYSSNPLNYRRIALTSCLSKPF</sequence>
<accession>A0A4Y2HUI0</accession>
<dbReference type="InterPro" id="IPR052560">
    <property type="entry name" value="RdDP_mobile_element"/>
</dbReference>
<proteinExistence type="predicted"/>
<gene>
    <name evidence="1" type="ORF">AVEN_94046_1</name>
</gene>
<comment type="caution">
    <text evidence="1">The sequence shown here is derived from an EMBL/GenBank/DDBJ whole genome shotgun (WGS) entry which is preliminary data.</text>
</comment>
<evidence type="ECO:0000313" key="1">
    <source>
        <dbReference type="EMBL" id="GBM69134.1"/>
    </source>
</evidence>
<organism evidence="1 2">
    <name type="scientific">Araneus ventricosus</name>
    <name type="common">Orbweaver spider</name>
    <name type="synonym">Epeira ventricosa</name>
    <dbReference type="NCBI Taxonomy" id="182803"/>
    <lineage>
        <taxon>Eukaryota</taxon>
        <taxon>Metazoa</taxon>
        <taxon>Ecdysozoa</taxon>
        <taxon>Arthropoda</taxon>
        <taxon>Chelicerata</taxon>
        <taxon>Arachnida</taxon>
        <taxon>Araneae</taxon>
        <taxon>Araneomorphae</taxon>
        <taxon>Entelegynae</taxon>
        <taxon>Araneoidea</taxon>
        <taxon>Araneidae</taxon>
        <taxon>Araneus</taxon>
    </lineage>
</organism>
<evidence type="ECO:0008006" key="3">
    <source>
        <dbReference type="Google" id="ProtNLM"/>
    </source>
</evidence>
<evidence type="ECO:0000313" key="2">
    <source>
        <dbReference type="Proteomes" id="UP000499080"/>
    </source>
</evidence>